<organism evidence="3 4">
    <name type="scientific">Halomonas beimenensis</name>
    <dbReference type="NCBI Taxonomy" id="475662"/>
    <lineage>
        <taxon>Bacteria</taxon>
        <taxon>Pseudomonadati</taxon>
        <taxon>Pseudomonadota</taxon>
        <taxon>Gammaproteobacteria</taxon>
        <taxon>Oceanospirillales</taxon>
        <taxon>Halomonadaceae</taxon>
        <taxon>Halomonas</taxon>
    </lineage>
</organism>
<dbReference type="SMART" id="SM00062">
    <property type="entry name" value="PBPb"/>
    <property type="match status" value="1"/>
</dbReference>
<dbReference type="Gene3D" id="3.20.20.450">
    <property type="entry name" value="EAL domain"/>
    <property type="match status" value="1"/>
</dbReference>
<dbReference type="GO" id="GO:0071111">
    <property type="term" value="F:cyclic-guanylate-specific phosphodiesterase activity"/>
    <property type="evidence" value="ECO:0007669"/>
    <property type="project" value="InterPro"/>
</dbReference>
<dbReference type="InterPro" id="IPR043128">
    <property type="entry name" value="Rev_trsase/Diguanyl_cyclase"/>
</dbReference>
<name>A0A291P9Z7_9GAMM</name>
<dbReference type="Pfam" id="PF00497">
    <property type="entry name" value="SBP_bac_3"/>
    <property type="match status" value="1"/>
</dbReference>
<dbReference type="Gene3D" id="3.40.190.10">
    <property type="entry name" value="Periplasmic binding protein-like II"/>
    <property type="match status" value="2"/>
</dbReference>
<keyword evidence="1" id="KW-0472">Membrane</keyword>
<dbReference type="Gene3D" id="3.30.70.270">
    <property type="match status" value="1"/>
</dbReference>
<dbReference type="Pfam" id="PF00563">
    <property type="entry name" value="EAL"/>
    <property type="match status" value="1"/>
</dbReference>
<keyword evidence="4" id="KW-1185">Reference proteome</keyword>
<keyword evidence="1" id="KW-1133">Transmembrane helix</keyword>
<dbReference type="PROSITE" id="PS50883">
    <property type="entry name" value="EAL"/>
    <property type="match status" value="1"/>
</dbReference>
<dbReference type="OrthoDB" id="9787514at2"/>
<dbReference type="SUPFAM" id="SSF55073">
    <property type="entry name" value="Nucleotide cyclase"/>
    <property type="match status" value="1"/>
</dbReference>
<dbReference type="SUPFAM" id="SSF53850">
    <property type="entry name" value="Periplasmic binding protein-like II"/>
    <property type="match status" value="1"/>
</dbReference>
<dbReference type="InterPro" id="IPR035919">
    <property type="entry name" value="EAL_sf"/>
</dbReference>
<dbReference type="InterPro" id="IPR001638">
    <property type="entry name" value="Solute-binding_3/MltF_N"/>
</dbReference>
<dbReference type="PANTHER" id="PTHR33121">
    <property type="entry name" value="CYCLIC DI-GMP PHOSPHODIESTERASE PDEF"/>
    <property type="match status" value="1"/>
</dbReference>
<dbReference type="InterPro" id="IPR029787">
    <property type="entry name" value="Nucleotide_cyclase"/>
</dbReference>
<feature type="transmembrane region" description="Helical" evidence="1">
    <location>
        <begin position="266"/>
        <end position="288"/>
    </location>
</feature>
<reference evidence="3 4" key="1">
    <citation type="journal article" date="2017" name="Sci. Rep.">
        <title>Revealing the Saline Adaptation Strategies of the Halophilic Bacterium Halomonas beimenensis through High-throughput Omics and Transposon Mutagenesis Approaches.</title>
        <authorList>
            <person name="Chen Y.H."/>
            <person name="Lin S.S."/>
            <person name="Shyu Y.T."/>
        </authorList>
    </citation>
    <scope>NUCLEOTIDE SEQUENCE [LARGE SCALE GENOMIC DNA]</scope>
    <source>
        <strain evidence="3 4">NTU-111</strain>
    </source>
</reference>
<feature type="domain" description="EAL" evidence="2">
    <location>
        <begin position="474"/>
        <end position="728"/>
    </location>
</feature>
<dbReference type="KEGG" id="hbe:BEI_2717"/>
<proteinExistence type="predicted"/>
<dbReference type="Pfam" id="PF00990">
    <property type="entry name" value="GGDEF"/>
    <property type="match status" value="1"/>
</dbReference>
<dbReference type="SMART" id="SM00052">
    <property type="entry name" value="EAL"/>
    <property type="match status" value="1"/>
</dbReference>
<dbReference type="SMART" id="SM00267">
    <property type="entry name" value="GGDEF"/>
    <property type="match status" value="1"/>
</dbReference>
<dbReference type="SUPFAM" id="SSF141868">
    <property type="entry name" value="EAL domain-like"/>
    <property type="match status" value="1"/>
</dbReference>
<evidence type="ECO:0000259" key="2">
    <source>
        <dbReference type="PROSITE" id="PS50883"/>
    </source>
</evidence>
<dbReference type="Proteomes" id="UP000219993">
    <property type="component" value="Chromosome"/>
</dbReference>
<evidence type="ECO:0000313" key="3">
    <source>
        <dbReference type="EMBL" id="ATJ83704.1"/>
    </source>
</evidence>
<dbReference type="InterPro" id="IPR000160">
    <property type="entry name" value="GGDEF_dom"/>
</dbReference>
<dbReference type="PANTHER" id="PTHR33121:SF19">
    <property type="entry name" value="CYCLIC DI-GMP PHOSPHODIESTERASE PA2567"/>
    <property type="match status" value="1"/>
</dbReference>
<sequence length="742" mass="82650">MVPVGGSKRRSVLQTTLVVGLLAITGVGHAAPVFEGNVVFAGSATYPPHQWLGEDDEPHGFVVELENQLAEQGGTQAEHLLLPWKEALQAVISGDADAVALFLSEQRREYFDFTEPFYYVPHAIFSHKNGERLASLGDLVGYQVAVVAGGYAEQRLSQDYPNVQLLKVPNERDCLEVVASRSADACVEATHTARYYASDLPVIKTSAPFWPRPYVFGVRKGNDELRDWLDRQLSMAIANGTYGDIYQRWQPRLRSEDTSFFESLKALAWIAFPIIFMAVLGWCCSWYFKRKVSDRTRQLTEELVARRQLQGELEYRAGHDLVTGLPNRGKFVADLDKHLQQERSEVAAVILIRLLNVEQIISIFGYQVFRELLQNFGQRLKAMGFIQVGHFGSGVFAVVPSMDISYQHIVDNMIEPFELGTISLDAQVVMGVSHNEGESSIDAEELLRRSMTAFSTASKAEKTWVIYSPELEPDPKDIFLLQQFRRQGTRDMFLVFQPKLDLATGYIKGAEALLRWSSPELGAVSPGKFIPILEKSGLITEVTHWVVEQAWSAMFRFQERDGSFGVSANIAARDLMSGCGLVDLIQSLQGVRETQRLCLEVTETGVIEDYEHAIDVLSTLRASGVHCAVDDFGTGYASLSYLSKLPIDEVKLDRSFIKDMVSNRQNHAIVASTIELAHTLNLKVTAEGVEDMDTLRALAALGCDTAQGYIISRPIAESDLIHLLGRPYLKVSQVRSQGELST</sequence>
<dbReference type="RefSeq" id="WP_097789994.1">
    <property type="nucleotide sequence ID" value="NZ_BAAADT010000011.1"/>
</dbReference>
<dbReference type="InterPro" id="IPR001633">
    <property type="entry name" value="EAL_dom"/>
</dbReference>
<dbReference type="CDD" id="cd13704">
    <property type="entry name" value="PBP2_HisK"/>
    <property type="match status" value="1"/>
</dbReference>
<dbReference type="InterPro" id="IPR050706">
    <property type="entry name" value="Cyclic-di-GMP_PDE-like"/>
</dbReference>
<dbReference type="AlphaFoldDB" id="A0A291P9Z7"/>
<accession>A0A291P9Z7</accession>
<evidence type="ECO:0000313" key="4">
    <source>
        <dbReference type="Proteomes" id="UP000219993"/>
    </source>
</evidence>
<dbReference type="EMBL" id="CP021435">
    <property type="protein sequence ID" value="ATJ83704.1"/>
    <property type="molecule type" value="Genomic_DNA"/>
</dbReference>
<keyword evidence="1" id="KW-0812">Transmembrane</keyword>
<gene>
    <name evidence="3" type="ORF">BEI_2717</name>
</gene>
<protein>
    <submittedName>
        <fullName evidence="3">Diguanylate cyclase/phosphodiesterase (GGDEF &amp; EAL domains) with PAS/PAC sensor(S)</fullName>
    </submittedName>
</protein>
<dbReference type="CDD" id="cd01948">
    <property type="entry name" value="EAL"/>
    <property type="match status" value="1"/>
</dbReference>
<evidence type="ECO:0000256" key="1">
    <source>
        <dbReference type="SAM" id="Phobius"/>
    </source>
</evidence>